<keyword evidence="3" id="KW-1185">Reference proteome</keyword>
<sequence length="62" mass="7104">MKAEKRDRMYLMLPAIFIILGILAAYVSKTLAIISFIVAVISCIAFFLNIIVEHFEYKHKAN</sequence>
<evidence type="ECO:0000313" key="3">
    <source>
        <dbReference type="Proteomes" id="UP001596186"/>
    </source>
</evidence>
<dbReference type="Proteomes" id="UP001596186">
    <property type="component" value="Unassembled WGS sequence"/>
</dbReference>
<evidence type="ECO:0008006" key="4">
    <source>
        <dbReference type="Google" id="ProtNLM"/>
    </source>
</evidence>
<dbReference type="RefSeq" id="WP_125592950.1">
    <property type="nucleotide sequence ID" value="NZ_JBHSSN010000015.1"/>
</dbReference>
<gene>
    <name evidence="2" type="ORF">ACFP1F_09270</name>
</gene>
<proteinExistence type="predicted"/>
<name>A0ABW1UW12_9LACO</name>
<feature type="transmembrane region" description="Helical" evidence="1">
    <location>
        <begin position="9"/>
        <end position="27"/>
    </location>
</feature>
<keyword evidence="1" id="KW-1133">Transmembrane helix</keyword>
<comment type="caution">
    <text evidence="2">The sequence shown here is derived from an EMBL/GenBank/DDBJ whole genome shotgun (WGS) entry which is preliminary data.</text>
</comment>
<protein>
    <recommendedName>
        <fullName evidence="4">DUF1056 family protein</fullName>
    </recommendedName>
</protein>
<feature type="transmembrane region" description="Helical" evidence="1">
    <location>
        <begin position="33"/>
        <end position="52"/>
    </location>
</feature>
<organism evidence="2 3">
    <name type="scientific">Companilactobacillus baiquanensis</name>
    <dbReference type="NCBI Taxonomy" id="2486005"/>
    <lineage>
        <taxon>Bacteria</taxon>
        <taxon>Bacillati</taxon>
        <taxon>Bacillota</taxon>
        <taxon>Bacilli</taxon>
        <taxon>Lactobacillales</taxon>
        <taxon>Lactobacillaceae</taxon>
        <taxon>Companilactobacillus</taxon>
    </lineage>
</organism>
<keyword evidence="1" id="KW-0472">Membrane</keyword>
<dbReference type="EMBL" id="JBHSSN010000015">
    <property type="protein sequence ID" value="MFC6323928.1"/>
    <property type="molecule type" value="Genomic_DNA"/>
</dbReference>
<keyword evidence="1" id="KW-0812">Transmembrane</keyword>
<accession>A0ABW1UW12</accession>
<evidence type="ECO:0000256" key="1">
    <source>
        <dbReference type="SAM" id="Phobius"/>
    </source>
</evidence>
<evidence type="ECO:0000313" key="2">
    <source>
        <dbReference type="EMBL" id="MFC6323928.1"/>
    </source>
</evidence>
<reference evidence="3" key="1">
    <citation type="journal article" date="2019" name="Int. J. Syst. Evol. Microbiol.">
        <title>The Global Catalogue of Microorganisms (GCM) 10K type strain sequencing project: providing services to taxonomists for standard genome sequencing and annotation.</title>
        <authorList>
            <consortium name="The Broad Institute Genomics Platform"/>
            <consortium name="The Broad Institute Genome Sequencing Center for Infectious Disease"/>
            <person name="Wu L."/>
            <person name="Ma J."/>
        </authorList>
    </citation>
    <scope>NUCLEOTIDE SEQUENCE [LARGE SCALE GENOMIC DNA]</scope>
    <source>
        <strain evidence="3">CCM 8895</strain>
    </source>
</reference>